<dbReference type="InterPro" id="IPR050623">
    <property type="entry name" value="Glucan_succinyl_AcylTrfase"/>
</dbReference>
<dbReference type="PANTHER" id="PTHR36927">
    <property type="entry name" value="BLR4337 PROTEIN"/>
    <property type="match status" value="1"/>
</dbReference>
<feature type="domain" description="Acyltransferase 3" evidence="2">
    <location>
        <begin position="23"/>
        <end position="378"/>
    </location>
</feature>
<dbReference type="Pfam" id="PF01757">
    <property type="entry name" value="Acyl_transf_3"/>
    <property type="match status" value="1"/>
</dbReference>
<dbReference type="GO" id="GO:0016747">
    <property type="term" value="F:acyltransferase activity, transferring groups other than amino-acyl groups"/>
    <property type="evidence" value="ECO:0007669"/>
    <property type="project" value="InterPro"/>
</dbReference>
<reference evidence="3 4" key="1">
    <citation type="submission" date="2016-11" db="EMBL/GenBank/DDBJ databases">
        <authorList>
            <person name="Jaros S."/>
            <person name="Januszkiewicz K."/>
            <person name="Wedrychowicz H."/>
        </authorList>
    </citation>
    <scope>NUCLEOTIDE SEQUENCE [LARGE SCALE GENOMIC DNA]</scope>
    <source>
        <strain evidence="3 4">GAS242</strain>
    </source>
</reference>
<feature type="transmembrane region" description="Helical" evidence="1">
    <location>
        <begin position="364"/>
        <end position="383"/>
    </location>
</feature>
<proteinExistence type="predicted"/>
<sequence length="392" mass="43284">MADIPMRATMGAATQARSAKRLLFIDNIRWTMIILVLSMHASDTYSPFGNWYYTDRQAMGLGAKLFFGVYQSFLQAFFMALLFFIAGYFSAAAYDRKGFSPFVRDRFIRLGLPTLLYMLVIGPLTQYFLSRTWGTGGFLHQWLLHLQDGEWLSETGPMWFCAVLLLFSVIYGLIRLRGWNEPRIELGNKGRDSLSIAAFIALMAASTFVVRIAVTEDASVLNVHPGDFPQYALMYTAGAFGYRGGWIMGLSERVCILWASATLTAAVPLFAALLLFGGALSGQTAQYVGGFNPVSAGKCLWEALVCVGMGLLLLAVYRRNFDRQNEGARWLSDNAFGVYLIHPPILIGFAILLQGLTLHPVAKAAVLTLLAAIGSFAASAFVLRKSPLRRIT</sequence>
<keyword evidence="3" id="KW-0012">Acyltransferase</keyword>
<evidence type="ECO:0000259" key="2">
    <source>
        <dbReference type="Pfam" id="PF01757"/>
    </source>
</evidence>
<feature type="transmembrane region" description="Helical" evidence="1">
    <location>
        <begin position="256"/>
        <end position="280"/>
    </location>
</feature>
<dbReference type="RefSeq" id="WP_079567092.1">
    <property type="nucleotide sequence ID" value="NZ_LT670818.1"/>
</dbReference>
<organism evidence="3 4">
    <name type="scientific">Bradyrhizobium erythrophlei</name>
    <dbReference type="NCBI Taxonomy" id="1437360"/>
    <lineage>
        <taxon>Bacteria</taxon>
        <taxon>Pseudomonadati</taxon>
        <taxon>Pseudomonadota</taxon>
        <taxon>Alphaproteobacteria</taxon>
        <taxon>Hyphomicrobiales</taxon>
        <taxon>Nitrobacteraceae</taxon>
        <taxon>Bradyrhizobium</taxon>
    </lineage>
</organism>
<dbReference type="InterPro" id="IPR002656">
    <property type="entry name" value="Acyl_transf_3_dom"/>
</dbReference>
<feature type="transmembrane region" description="Helical" evidence="1">
    <location>
        <begin position="61"/>
        <end position="89"/>
    </location>
</feature>
<dbReference type="PANTHER" id="PTHR36927:SF4">
    <property type="entry name" value="BLR5718 PROTEIN"/>
    <property type="match status" value="1"/>
</dbReference>
<name>A0A1M5LNA1_9BRAD</name>
<feature type="transmembrane region" description="Helical" evidence="1">
    <location>
        <begin position="300"/>
        <end position="317"/>
    </location>
</feature>
<dbReference type="AlphaFoldDB" id="A0A1M5LNA1"/>
<feature type="transmembrane region" description="Helical" evidence="1">
    <location>
        <begin position="110"/>
        <end position="129"/>
    </location>
</feature>
<feature type="transmembrane region" description="Helical" evidence="1">
    <location>
        <begin position="232"/>
        <end position="249"/>
    </location>
</feature>
<dbReference type="EMBL" id="LT670818">
    <property type="protein sequence ID" value="SHG66495.1"/>
    <property type="molecule type" value="Genomic_DNA"/>
</dbReference>
<feature type="transmembrane region" description="Helical" evidence="1">
    <location>
        <begin position="194"/>
        <end position="212"/>
    </location>
</feature>
<evidence type="ECO:0000313" key="3">
    <source>
        <dbReference type="EMBL" id="SHG66495.1"/>
    </source>
</evidence>
<feature type="transmembrane region" description="Helical" evidence="1">
    <location>
        <begin position="21"/>
        <end position="41"/>
    </location>
</feature>
<keyword evidence="1" id="KW-1133">Transmembrane helix</keyword>
<keyword evidence="1" id="KW-0472">Membrane</keyword>
<dbReference type="OrthoDB" id="7375713at2"/>
<keyword evidence="1" id="KW-0812">Transmembrane</keyword>
<evidence type="ECO:0000256" key="1">
    <source>
        <dbReference type="SAM" id="Phobius"/>
    </source>
</evidence>
<feature type="transmembrane region" description="Helical" evidence="1">
    <location>
        <begin position="156"/>
        <end position="174"/>
    </location>
</feature>
<dbReference type="Proteomes" id="UP000190675">
    <property type="component" value="Chromosome I"/>
</dbReference>
<keyword evidence="3" id="KW-0808">Transferase</keyword>
<gene>
    <name evidence="3" type="ORF">SAMN05444169_3571</name>
</gene>
<accession>A0A1M5LNA1</accession>
<feature type="transmembrane region" description="Helical" evidence="1">
    <location>
        <begin position="338"/>
        <end position="358"/>
    </location>
</feature>
<evidence type="ECO:0000313" key="4">
    <source>
        <dbReference type="Proteomes" id="UP000190675"/>
    </source>
</evidence>
<protein>
    <submittedName>
        <fullName evidence="3">Acyltransferase family protein</fullName>
    </submittedName>
</protein>